<evidence type="ECO:0000256" key="2">
    <source>
        <dbReference type="SAM" id="MobiDB-lite"/>
    </source>
</evidence>
<gene>
    <name evidence="3" type="ORF">MIMGU_mgv1a008905mg</name>
</gene>
<dbReference type="SUPFAM" id="SSF48452">
    <property type="entry name" value="TPR-like"/>
    <property type="match status" value="1"/>
</dbReference>
<dbReference type="InterPro" id="IPR011990">
    <property type="entry name" value="TPR-like_helical_dom_sf"/>
</dbReference>
<accession>A0A022RMH4</accession>
<feature type="compositionally biased region" description="Low complexity" evidence="2">
    <location>
        <begin position="24"/>
        <end position="36"/>
    </location>
</feature>
<dbReference type="PhylomeDB" id="A0A022RMH4"/>
<dbReference type="KEGG" id="egt:105952915"/>
<dbReference type="AlphaFoldDB" id="A0A022RMH4"/>
<protein>
    <submittedName>
        <fullName evidence="3">Uncharacterized protein</fullName>
    </submittedName>
</protein>
<dbReference type="OrthoDB" id="66906at2759"/>
<evidence type="ECO:0000313" key="4">
    <source>
        <dbReference type="Proteomes" id="UP000030748"/>
    </source>
</evidence>
<dbReference type="STRING" id="4155.A0A022RMH4"/>
<organism evidence="3 4">
    <name type="scientific">Erythranthe guttata</name>
    <name type="common">Yellow monkey flower</name>
    <name type="synonym">Mimulus guttatus</name>
    <dbReference type="NCBI Taxonomy" id="4155"/>
    <lineage>
        <taxon>Eukaryota</taxon>
        <taxon>Viridiplantae</taxon>
        <taxon>Streptophyta</taxon>
        <taxon>Embryophyta</taxon>
        <taxon>Tracheophyta</taxon>
        <taxon>Spermatophyta</taxon>
        <taxon>Magnoliopsida</taxon>
        <taxon>eudicotyledons</taxon>
        <taxon>Gunneridae</taxon>
        <taxon>Pentapetalae</taxon>
        <taxon>asterids</taxon>
        <taxon>lamiids</taxon>
        <taxon>Lamiales</taxon>
        <taxon>Phrymaceae</taxon>
        <taxon>Erythranthe</taxon>
    </lineage>
</organism>
<proteinExistence type="predicted"/>
<keyword evidence="1" id="KW-0802">TPR repeat</keyword>
<dbReference type="PROSITE" id="PS50005">
    <property type="entry name" value="TPR"/>
    <property type="match status" value="1"/>
</dbReference>
<name>A0A022RMH4_ERYGU</name>
<dbReference type="PANTHER" id="PTHR26312">
    <property type="entry name" value="TETRATRICOPEPTIDE REPEAT PROTEIN 5"/>
    <property type="match status" value="1"/>
</dbReference>
<reference evidence="3 4" key="1">
    <citation type="journal article" date="2013" name="Proc. Natl. Acad. Sci. U.S.A.">
        <title>Fine-scale variation in meiotic recombination in Mimulus inferred from population shotgun sequencing.</title>
        <authorList>
            <person name="Hellsten U."/>
            <person name="Wright K.M."/>
            <person name="Jenkins J."/>
            <person name="Shu S."/>
            <person name="Yuan Y."/>
            <person name="Wessler S.R."/>
            <person name="Schmutz J."/>
            <person name="Willis J.H."/>
            <person name="Rokhsar D.S."/>
        </authorList>
    </citation>
    <scope>NUCLEOTIDE SEQUENCE [LARGE SCALE GENOMIC DNA]</scope>
    <source>
        <strain evidence="4">cv. DUN x IM62</strain>
    </source>
</reference>
<dbReference type="Pfam" id="PF14559">
    <property type="entry name" value="TPR_19"/>
    <property type="match status" value="1"/>
</dbReference>
<dbReference type="Proteomes" id="UP000030748">
    <property type="component" value="Unassembled WGS sequence"/>
</dbReference>
<feature type="repeat" description="TPR" evidence="1">
    <location>
        <begin position="151"/>
        <end position="184"/>
    </location>
</feature>
<dbReference type="EMBL" id="KI630319">
    <property type="protein sequence ID" value="EYU41672.1"/>
    <property type="molecule type" value="Genomic_DNA"/>
</dbReference>
<evidence type="ECO:0000256" key="1">
    <source>
        <dbReference type="PROSITE-ProRule" id="PRU00339"/>
    </source>
</evidence>
<dbReference type="Gene3D" id="1.25.40.10">
    <property type="entry name" value="Tetratricopeptide repeat domain"/>
    <property type="match status" value="2"/>
</dbReference>
<dbReference type="eggNOG" id="ENOG502QU4B">
    <property type="taxonomic scope" value="Eukaryota"/>
</dbReference>
<keyword evidence="4" id="KW-1185">Reference proteome</keyword>
<dbReference type="InterPro" id="IPR019734">
    <property type="entry name" value="TPR_rpt"/>
</dbReference>
<feature type="region of interest" description="Disordered" evidence="2">
    <location>
        <begin position="15"/>
        <end position="36"/>
    </location>
</feature>
<dbReference type="PANTHER" id="PTHR26312:SF67">
    <property type="entry name" value="PROTEIN SLOW GREEN 1, CHLOROPLASTIC"/>
    <property type="match status" value="1"/>
</dbReference>
<feature type="region of interest" description="Disordered" evidence="2">
    <location>
        <begin position="108"/>
        <end position="132"/>
    </location>
</feature>
<feature type="compositionally biased region" description="Basic and acidic residues" evidence="2">
    <location>
        <begin position="55"/>
        <end position="69"/>
    </location>
</feature>
<feature type="region of interest" description="Disordered" evidence="2">
    <location>
        <begin position="50"/>
        <end position="69"/>
    </location>
</feature>
<dbReference type="OMA" id="EYFDDNM"/>
<sequence>MNTLNPAAAKLISRRPPLVPSLNSSRPSSFKPLSPLSLRFPPPPLRRLSLSPRAYLHEPNRKTDNREQKASGISFLAPLRTAVVTSITAAALLLTGFYFSGQRAIASPISPPLTETESTETETTETNKDSIMDEERERLLEEELLSNPDNVDVLKNLMEAKIKSRKLPEAIEIMDKLIELEPDEVEWPMMKAHLYAYDGNFESAKNGFNELLEKDPARVEAYHGLVTVASQEESSEDLVNIETRVEEAMKLCKEENKGSDLRDFKLLIAQIKVLDGNYEDALIVYQDLVKEEPRDFRPYLCQGIIYTLLKKNGEAEKNFEKYRRLVPKGHPYASYFDDNMIATKLFAQKVENERAMSKN</sequence>
<evidence type="ECO:0000313" key="3">
    <source>
        <dbReference type="EMBL" id="EYU41672.1"/>
    </source>
</evidence>